<evidence type="ECO:0000256" key="2">
    <source>
        <dbReference type="ARBA" id="ARBA00022658"/>
    </source>
</evidence>
<accession>A0A164N0L7</accession>
<evidence type="ECO:0000256" key="1">
    <source>
        <dbReference type="ARBA" id="ARBA00022553"/>
    </source>
</evidence>
<feature type="domain" description="DH" evidence="4">
    <location>
        <begin position="475"/>
        <end position="666"/>
    </location>
</feature>
<dbReference type="Pfam" id="PF00621">
    <property type="entry name" value="RhoGEF"/>
    <property type="match status" value="2"/>
</dbReference>
<dbReference type="PANTHER" id="PTHR46572:SF1">
    <property type="entry name" value="RHO1 GUANINE NUCLEOTIDE EXCHANGE FACTOR TUS1"/>
    <property type="match status" value="1"/>
</dbReference>
<dbReference type="InterPro" id="IPR011993">
    <property type="entry name" value="PH-like_dom_sf"/>
</dbReference>
<sequence length="1184" mass="134211">MADEDLNLFLKAAREDAAQIRTVARQIPLVQEQATHLAAFADSLVTWFIVWSSQPSSSVDGSDDHFVALLELKRQLSDLKEFLDRARRTDADASHWESLSSQLADHRAILTADKIYIPSSFSRDDDARAFDRARSLDHVHLMNNDEPPTASTSNNRRPTLQSTSSSDGSSRSPRHRPQRDSDASASRWSYSSEDLRPTLRASSPTQSTNQKIAPRGDNFHVLIGRMRQGSEIDKRWVGVTQMEELRSLTPSQIRRQVRVDNIIKTEEAFVRDNTDAQFHNALRHVQPPILPTDELNALLTNLFGQREIIRQSHRKFLEGLKEFRPVLIEVPTMAALFKAYAVECFEMYPQYAVSIPVALERLEQEANKSLEFSILLQRPSPSGVPYQQAVKSFLFGPLEHLPKYTRVFRAIMDEPDDTLYNGQLADASNAFAAVLVKSKLVAWQTAMGRSSDFKLSWNDLAMLVSWQHYSNTEAPRQSAIFDFIADEMKFVSDMELFRTAYLQPMEDEQFHRLDPDEQHRFLSHATNITNTLLHYHSQLLQRLHKIQREEIPVIQVLCARSGIDRIAWTKIYRPYLGLLRELQSYVEDASSTSAAFGGFLKNRASQPGVDGRDIISFLQEPRKHLTKMTVHFRNIIDASDMDHPDSEILQSVSKTFTSLKAEGDHAGGKAEYPLEHYATGLLWPDGRVNDDIALDHSSRTLVHDGPAVLLRLEEPRRLAVMLILLDNYLMITKPTTVRGAVRYSVFRKPIPLELLDLASFVRRPSQESLDLVRAVTNNNSIGSILAINRRDQTEETLVLLESDLELKRWQDKLTHACNQRRIKAQSSKLYDFKLVHQRAPQAKSATVFFYNDHFYIVYAVSSDRPGLWVFKYNGQRQEHIVNFSRPRLCFQALTIEQGYIPCDDIKHIALAGDMVLILSKQNISAYSTKELSGEGKKKVPKASVVTTGENVSLFRLHRFGNVVNLCALISQEGVYHVQTYDASVPKTKAISIGGPHQIYKGVQKLSCTFLEQIHDVLLLRIAVTSQGFRFLLPSPTTNNPSGSAPGKDSQLFPLPNDPHVNLVKRCRDSKAVSMRPAGDENLLCYETFGVYAHAESGKLTGRTIEWETGPIHTVVWRMPDLVLLIGPYTVEIREMKSGRLMQLLVRENPFDVISDGRGMHAQLEQYGVLILDRKDNSVSRLSKL</sequence>
<dbReference type="PROSITE" id="PS50010">
    <property type="entry name" value="DH_2"/>
    <property type="match status" value="2"/>
</dbReference>
<dbReference type="OrthoDB" id="660555at2759"/>
<dbReference type="STRING" id="1314777.A0A164N0L7"/>
<proteinExistence type="predicted"/>
<dbReference type="Pfam" id="PF15405">
    <property type="entry name" value="PH_5"/>
    <property type="match status" value="1"/>
</dbReference>
<protein>
    <submittedName>
        <fullName evidence="5">Dbl homology domain-containing protein</fullName>
    </submittedName>
</protein>
<name>A0A164N0L7_9AGAM</name>
<feature type="domain" description="DH" evidence="4">
    <location>
        <begin position="254"/>
        <end position="434"/>
    </location>
</feature>
<dbReference type="InterPro" id="IPR041675">
    <property type="entry name" value="PH_5"/>
</dbReference>
<dbReference type="InterPro" id="IPR001180">
    <property type="entry name" value="CNH_dom"/>
</dbReference>
<feature type="compositionally biased region" description="Polar residues" evidence="3">
    <location>
        <begin position="200"/>
        <end position="211"/>
    </location>
</feature>
<dbReference type="AlphaFoldDB" id="A0A164N0L7"/>
<dbReference type="Proteomes" id="UP000076722">
    <property type="component" value="Unassembled WGS sequence"/>
</dbReference>
<dbReference type="GO" id="GO:0005085">
    <property type="term" value="F:guanyl-nucleotide exchange factor activity"/>
    <property type="evidence" value="ECO:0007669"/>
    <property type="project" value="UniProtKB-KW"/>
</dbReference>
<dbReference type="PANTHER" id="PTHR46572">
    <property type="entry name" value="RHO1 GDP-GTP EXCHANGE PROTEIN 1-RELATED"/>
    <property type="match status" value="1"/>
</dbReference>
<evidence type="ECO:0000259" key="4">
    <source>
        <dbReference type="PROSITE" id="PS50010"/>
    </source>
</evidence>
<reference evidence="5 6" key="1">
    <citation type="journal article" date="2016" name="Mol. Biol. Evol.">
        <title>Comparative Genomics of Early-Diverging Mushroom-Forming Fungi Provides Insights into the Origins of Lignocellulose Decay Capabilities.</title>
        <authorList>
            <person name="Nagy L.G."/>
            <person name="Riley R."/>
            <person name="Tritt A."/>
            <person name="Adam C."/>
            <person name="Daum C."/>
            <person name="Floudas D."/>
            <person name="Sun H."/>
            <person name="Yadav J.S."/>
            <person name="Pangilinan J."/>
            <person name="Larsson K.H."/>
            <person name="Matsuura K."/>
            <person name="Barry K."/>
            <person name="Labutti K."/>
            <person name="Kuo R."/>
            <person name="Ohm R.A."/>
            <person name="Bhattacharya S.S."/>
            <person name="Shirouzu T."/>
            <person name="Yoshinaga Y."/>
            <person name="Martin F.M."/>
            <person name="Grigoriev I.V."/>
            <person name="Hibbett D.S."/>
        </authorList>
    </citation>
    <scope>NUCLEOTIDE SEQUENCE [LARGE SCALE GENOMIC DNA]</scope>
    <source>
        <strain evidence="5 6">HHB9708</strain>
    </source>
</reference>
<feature type="compositionally biased region" description="Polar residues" evidence="3">
    <location>
        <begin position="149"/>
        <end position="161"/>
    </location>
</feature>
<dbReference type="Gene3D" id="1.20.900.10">
    <property type="entry name" value="Dbl homology (DH) domain"/>
    <property type="match status" value="2"/>
</dbReference>
<dbReference type="Gene3D" id="2.30.29.30">
    <property type="entry name" value="Pleckstrin-homology domain (PH domain)/Phosphotyrosine-binding domain (PTB)"/>
    <property type="match status" value="1"/>
</dbReference>
<dbReference type="InterPro" id="IPR052233">
    <property type="entry name" value="Rho-type_GEFs"/>
</dbReference>
<feature type="region of interest" description="Disordered" evidence="3">
    <location>
        <begin position="138"/>
        <end position="216"/>
    </location>
</feature>
<keyword evidence="6" id="KW-1185">Reference proteome</keyword>
<evidence type="ECO:0000313" key="6">
    <source>
        <dbReference type="Proteomes" id="UP000076722"/>
    </source>
</evidence>
<feature type="compositionally biased region" description="Low complexity" evidence="3">
    <location>
        <begin position="183"/>
        <end position="192"/>
    </location>
</feature>
<keyword evidence="1" id="KW-0597">Phosphoprotein</keyword>
<evidence type="ECO:0000256" key="3">
    <source>
        <dbReference type="SAM" id="MobiDB-lite"/>
    </source>
</evidence>
<dbReference type="EMBL" id="KV419453">
    <property type="protein sequence ID" value="KZS87239.1"/>
    <property type="molecule type" value="Genomic_DNA"/>
</dbReference>
<dbReference type="SUPFAM" id="SSF48065">
    <property type="entry name" value="DBL homology domain (DH-domain)"/>
    <property type="match status" value="2"/>
</dbReference>
<organism evidence="5 6">
    <name type="scientific">Sistotremastrum niveocremeum HHB9708</name>
    <dbReference type="NCBI Taxonomy" id="1314777"/>
    <lineage>
        <taxon>Eukaryota</taxon>
        <taxon>Fungi</taxon>
        <taxon>Dikarya</taxon>
        <taxon>Basidiomycota</taxon>
        <taxon>Agaricomycotina</taxon>
        <taxon>Agaricomycetes</taxon>
        <taxon>Sistotremastrales</taxon>
        <taxon>Sistotremastraceae</taxon>
        <taxon>Sertulicium</taxon>
        <taxon>Sertulicium niveocremeum</taxon>
    </lineage>
</organism>
<dbReference type="Pfam" id="PF00780">
    <property type="entry name" value="CNH"/>
    <property type="match status" value="1"/>
</dbReference>
<keyword evidence="2" id="KW-0344">Guanine-nucleotide releasing factor</keyword>
<gene>
    <name evidence="5" type="ORF">SISNIDRAFT_498524</name>
</gene>
<dbReference type="SMART" id="SM00325">
    <property type="entry name" value="RhoGEF"/>
    <property type="match status" value="2"/>
</dbReference>
<evidence type="ECO:0000313" key="5">
    <source>
        <dbReference type="EMBL" id="KZS87239.1"/>
    </source>
</evidence>
<dbReference type="InterPro" id="IPR000219">
    <property type="entry name" value="DH_dom"/>
</dbReference>
<dbReference type="InterPro" id="IPR035899">
    <property type="entry name" value="DBL_dom_sf"/>
</dbReference>
<feature type="compositionally biased region" description="Low complexity" evidence="3">
    <location>
        <begin position="162"/>
        <end position="171"/>
    </location>
</feature>